<evidence type="ECO:0000313" key="9">
    <source>
        <dbReference type="Proteomes" id="UP001269144"/>
    </source>
</evidence>
<evidence type="ECO:0000256" key="2">
    <source>
        <dbReference type="ARBA" id="ARBA00005069"/>
    </source>
</evidence>
<dbReference type="SUPFAM" id="SSF52540">
    <property type="entry name" value="P-loop containing nucleoside triphosphate hydrolases"/>
    <property type="match status" value="1"/>
</dbReference>
<dbReference type="Gene3D" id="3.40.50.300">
    <property type="entry name" value="P-loop containing nucleotide triphosphate hydrolases"/>
    <property type="match status" value="1"/>
</dbReference>
<gene>
    <name evidence="6 8" type="primary">phnN</name>
    <name evidence="8" type="ORF">RGQ15_15395</name>
</gene>
<evidence type="ECO:0000256" key="1">
    <source>
        <dbReference type="ARBA" id="ARBA00000373"/>
    </source>
</evidence>
<evidence type="ECO:0000256" key="5">
    <source>
        <dbReference type="ARBA" id="ARBA00022840"/>
    </source>
</evidence>
<dbReference type="HAMAP" id="MF_00836">
    <property type="entry name" value="PhnN"/>
    <property type="match status" value="1"/>
</dbReference>
<dbReference type="NCBIfam" id="TIGR02322">
    <property type="entry name" value="phosphon_PhnN"/>
    <property type="match status" value="1"/>
</dbReference>
<evidence type="ECO:0000256" key="3">
    <source>
        <dbReference type="ARBA" id="ARBA00022679"/>
    </source>
</evidence>
<comment type="caution">
    <text evidence="8">The sequence shown here is derived from an EMBL/GenBank/DDBJ whole genome shotgun (WGS) entry which is preliminary data.</text>
</comment>
<reference evidence="9" key="1">
    <citation type="submission" date="2023-07" db="EMBL/GenBank/DDBJ databases">
        <title>Paracoccus sp. MBLB3053 whole genome sequence.</title>
        <authorList>
            <person name="Hwang C.Y."/>
            <person name="Cho E.-S."/>
            <person name="Seo M.-J."/>
        </authorList>
    </citation>
    <scope>NUCLEOTIDE SEQUENCE [LARGE SCALE GENOMIC DNA]</scope>
    <source>
        <strain evidence="9">MBLB3053</strain>
    </source>
</reference>
<sequence length="177" mass="18955">MTGTIIAVVGPSGAGKDTLMRNAVARRPEIALMRRVITRPADADSEDFEGVTQAAFNQMRAEGRFALTWQAHGLNYGIPYPSTISAVTLVNLSRAALDRAADAFPGLRVIHVDAAAEIRASRLAARGRETAEEITRRITREAKFASGDLPVTHINNSGDLETATTAFLAALDEVLVP</sequence>
<keyword evidence="5 6" id="KW-0067">ATP-binding</keyword>
<evidence type="ECO:0000256" key="4">
    <source>
        <dbReference type="ARBA" id="ARBA00022741"/>
    </source>
</evidence>
<dbReference type="InterPro" id="IPR012699">
    <property type="entry name" value="PhnN"/>
</dbReference>
<protein>
    <recommendedName>
        <fullName evidence="6">Ribose 1,5-bisphosphate phosphokinase PhnN</fullName>
        <ecNumber evidence="6">2.7.4.23</ecNumber>
    </recommendedName>
    <alternativeName>
        <fullName evidence="6">Ribose 1,5-bisphosphokinase</fullName>
    </alternativeName>
</protein>
<evidence type="ECO:0000313" key="8">
    <source>
        <dbReference type="EMBL" id="MDS9468951.1"/>
    </source>
</evidence>
<keyword evidence="9" id="KW-1185">Reference proteome</keyword>
<accession>A0ABU2HV88</accession>
<dbReference type="RefSeq" id="WP_311161423.1">
    <property type="nucleotide sequence ID" value="NZ_JAVQLW010000002.1"/>
</dbReference>
<dbReference type="InterPro" id="IPR027417">
    <property type="entry name" value="P-loop_NTPase"/>
</dbReference>
<feature type="binding site" evidence="6">
    <location>
        <begin position="10"/>
        <end position="17"/>
    </location>
    <ligand>
        <name>ATP</name>
        <dbReference type="ChEBI" id="CHEBI:30616"/>
    </ligand>
</feature>
<dbReference type="EC" id="2.7.4.23" evidence="6"/>
<dbReference type="Proteomes" id="UP001269144">
    <property type="component" value="Unassembled WGS sequence"/>
</dbReference>
<evidence type="ECO:0000259" key="7">
    <source>
        <dbReference type="SMART" id="SM00072"/>
    </source>
</evidence>
<feature type="domain" description="Guanylate kinase/L-type calcium channel beta subunit" evidence="7">
    <location>
        <begin position="2"/>
        <end position="175"/>
    </location>
</feature>
<comment type="similarity">
    <text evidence="6">Belongs to the ribose 1,5-bisphosphokinase family.</text>
</comment>
<dbReference type="EMBL" id="JAVQLW010000002">
    <property type="protein sequence ID" value="MDS9468951.1"/>
    <property type="molecule type" value="Genomic_DNA"/>
</dbReference>
<name>A0ABU2HV88_9RHOB</name>
<dbReference type="InterPro" id="IPR008145">
    <property type="entry name" value="GK/Ca_channel_bsu"/>
</dbReference>
<keyword evidence="3 6" id="KW-0808">Transferase</keyword>
<comment type="function">
    <text evidence="6">Catalyzes the phosphorylation of ribose 1,5-bisphosphate to 5-phospho-D-ribosyl alpha-1-diphosphate (PRPP).</text>
</comment>
<organism evidence="8 9">
    <name type="scientific">Paracoccus aurantius</name>
    <dbReference type="NCBI Taxonomy" id="3073814"/>
    <lineage>
        <taxon>Bacteria</taxon>
        <taxon>Pseudomonadati</taxon>
        <taxon>Pseudomonadota</taxon>
        <taxon>Alphaproteobacteria</taxon>
        <taxon>Rhodobacterales</taxon>
        <taxon>Paracoccaceae</taxon>
        <taxon>Paracoccus</taxon>
    </lineage>
</organism>
<evidence type="ECO:0000256" key="6">
    <source>
        <dbReference type="HAMAP-Rule" id="MF_00836"/>
    </source>
</evidence>
<dbReference type="SMART" id="SM00072">
    <property type="entry name" value="GuKc"/>
    <property type="match status" value="1"/>
</dbReference>
<comment type="pathway">
    <text evidence="2 6">Metabolic intermediate biosynthesis; 5-phospho-alpha-D-ribose 1-diphosphate biosynthesis; 5-phospho-alpha-D-ribose 1-diphosphate from D-ribose 5-phosphate (route II): step 3/3.</text>
</comment>
<proteinExistence type="inferred from homology"/>
<keyword evidence="4 6" id="KW-0547">Nucleotide-binding</keyword>
<comment type="catalytic activity">
    <reaction evidence="1 6">
        <text>alpha-D-ribose 1,5-bisphosphate + ATP = 5-phospho-alpha-D-ribose 1-diphosphate + ADP</text>
        <dbReference type="Rhea" id="RHEA:20109"/>
        <dbReference type="ChEBI" id="CHEBI:30616"/>
        <dbReference type="ChEBI" id="CHEBI:58017"/>
        <dbReference type="ChEBI" id="CHEBI:68688"/>
        <dbReference type="ChEBI" id="CHEBI:456216"/>
        <dbReference type="EC" id="2.7.4.23"/>
    </reaction>
</comment>